<comment type="caution">
    <text evidence="2">The sequence shown here is derived from an EMBL/GenBank/DDBJ whole genome shotgun (WGS) entry which is preliminary data.</text>
</comment>
<protein>
    <submittedName>
        <fullName evidence="2">Condensation domain-containing protein</fullName>
    </submittedName>
</protein>
<reference evidence="2 3" key="1">
    <citation type="submission" date="2023-12" db="EMBL/GenBank/DDBJ databases">
        <title>Amycolatopsis sp. V23-08.</title>
        <authorList>
            <person name="Somphong A."/>
        </authorList>
    </citation>
    <scope>NUCLEOTIDE SEQUENCE [LARGE SCALE GENOMIC DNA]</scope>
    <source>
        <strain evidence="2 3">V23-08</strain>
    </source>
</reference>
<dbReference type="EMBL" id="JAYFSI010000005">
    <property type="protein sequence ID" value="MEA5362610.1"/>
    <property type="molecule type" value="Genomic_DNA"/>
</dbReference>
<dbReference type="Proteomes" id="UP001304298">
    <property type="component" value="Unassembled WGS sequence"/>
</dbReference>
<dbReference type="PANTHER" id="PTHR45527:SF1">
    <property type="entry name" value="FATTY ACID SYNTHASE"/>
    <property type="match status" value="1"/>
</dbReference>
<accession>A0ABU5R8T4</accession>
<keyword evidence="3" id="KW-1185">Reference proteome</keyword>
<dbReference type="InterPro" id="IPR023213">
    <property type="entry name" value="CAT-like_dom_sf"/>
</dbReference>
<dbReference type="InterPro" id="IPR001242">
    <property type="entry name" value="Condensation_dom"/>
</dbReference>
<evidence type="ECO:0000313" key="2">
    <source>
        <dbReference type="EMBL" id="MEA5362610.1"/>
    </source>
</evidence>
<dbReference type="PANTHER" id="PTHR45527">
    <property type="entry name" value="NONRIBOSOMAL PEPTIDE SYNTHETASE"/>
    <property type="match status" value="1"/>
</dbReference>
<evidence type="ECO:0000313" key="3">
    <source>
        <dbReference type="Proteomes" id="UP001304298"/>
    </source>
</evidence>
<name>A0ABU5R8T4_9PSEU</name>
<dbReference type="Pfam" id="PF00668">
    <property type="entry name" value="Condensation"/>
    <property type="match status" value="1"/>
</dbReference>
<dbReference type="RefSeq" id="WP_323330195.1">
    <property type="nucleotide sequence ID" value="NZ_JAYFSI010000005.1"/>
</dbReference>
<organism evidence="2 3">
    <name type="scientific">Amycolatopsis heterodermiae</name>
    <dbReference type="NCBI Taxonomy" id="3110235"/>
    <lineage>
        <taxon>Bacteria</taxon>
        <taxon>Bacillati</taxon>
        <taxon>Actinomycetota</taxon>
        <taxon>Actinomycetes</taxon>
        <taxon>Pseudonocardiales</taxon>
        <taxon>Pseudonocardiaceae</taxon>
        <taxon>Amycolatopsis</taxon>
    </lineage>
</organism>
<dbReference type="Gene3D" id="3.30.559.30">
    <property type="entry name" value="Nonribosomal peptide synthetase, condensation domain"/>
    <property type="match status" value="1"/>
</dbReference>
<dbReference type="Gene3D" id="3.30.559.10">
    <property type="entry name" value="Chloramphenicol acetyltransferase-like domain"/>
    <property type="match status" value="1"/>
</dbReference>
<evidence type="ECO:0000259" key="1">
    <source>
        <dbReference type="Pfam" id="PF00668"/>
    </source>
</evidence>
<sequence>MLGEFPQHVSSVEAYGMQREMSLHAEPDAAGDPETSRSAPVFDAYAISGDLDADALHRAVELVLAGADVLLGRLTGRGPRARFVRTARAAGVPVTRADLRGCPEHARENRLGYLLHHAWTGFRDLQNGPLASAVLVRLAEHEHVLAVTFDHTVSDHTSLVGAYRLISATYDRLTEGAAADAGRIARSPSFFEFARAAEDDGEGRANAAAFWREAARVPPATFDFPGGKFRPWRDRTAVASPGKQLAERELRELSSACARLETTPSHVFLAAITLVAAGVTETPFAPVGYLRGGRPISRAPVFGPLWETVATCDVPEAHHKSLGEWARAFAARNMAAPPLRGLALVDFVDLDSAVELRRLSLNTLRPTGTVPSARLRWKLLELHHIPEPPAHPVRGNRRNVQAHLALHENGVYVSLRHDPGDLPDGGRYLAALSHAVHLIADEPDVERARAAARVARKLEVGP</sequence>
<feature type="domain" description="Condensation" evidence="1">
    <location>
        <begin position="47"/>
        <end position="295"/>
    </location>
</feature>
<proteinExistence type="predicted"/>
<gene>
    <name evidence="2" type="ORF">VA596_23950</name>
</gene>
<dbReference type="SUPFAM" id="SSF52777">
    <property type="entry name" value="CoA-dependent acyltransferases"/>
    <property type="match status" value="2"/>
</dbReference>